<organism evidence="7 8">
    <name type="scientific">Pseudoxanthomonas dokdonensis</name>
    <dbReference type="NCBI Taxonomy" id="344882"/>
    <lineage>
        <taxon>Bacteria</taxon>
        <taxon>Pseudomonadati</taxon>
        <taxon>Pseudomonadota</taxon>
        <taxon>Gammaproteobacteria</taxon>
        <taxon>Lysobacterales</taxon>
        <taxon>Lysobacteraceae</taxon>
        <taxon>Pseudoxanthomonas</taxon>
    </lineage>
</organism>
<dbReference type="InterPro" id="IPR018660">
    <property type="entry name" value="MliC"/>
</dbReference>
<name>A0A0R0CXL7_9GAMM</name>
<dbReference type="InterPro" id="IPR036328">
    <property type="entry name" value="MliC_sf"/>
</dbReference>
<accession>A0A0R0CXL7</accession>
<keyword evidence="1 5" id="KW-0732">Signal</keyword>
<comment type="caution">
    <text evidence="7">The sequence shown here is derived from an EMBL/GenBank/DDBJ whole genome shotgun (WGS) entry which is preliminary data.</text>
</comment>
<dbReference type="STRING" id="344882.ABB29_07785"/>
<dbReference type="Pfam" id="PF09864">
    <property type="entry name" value="MliC"/>
    <property type="match status" value="1"/>
</dbReference>
<keyword evidence="3" id="KW-0564">Palmitate</keyword>
<evidence type="ECO:0000259" key="6">
    <source>
        <dbReference type="Pfam" id="PF09864"/>
    </source>
</evidence>
<evidence type="ECO:0000256" key="1">
    <source>
        <dbReference type="ARBA" id="ARBA00022729"/>
    </source>
</evidence>
<dbReference type="AlphaFoldDB" id="A0A0R0CXL7"/>
<evidence type="ECO:0000313" key="8">
    <source>
        <dbReference type="Proteomes" id="UP000052052"/>
    </source>
</evidence>
<reference evidence="7 8" key="1">
    <citation type="submission" date="2015-05" db="EMBL/GenBank/DDBJ databases">
        <title>Genome sequencing and analysis of members of genus Stenotrophomonas.</title>
        <authorList>
            <person name="Patil P.P."/>
            <person name="Midha S."/>
            <person name="Patil P.B."/>
        </authorList>
    </citation>
    <scope>NUCLEOTIDE SEQUENCE [LARGE SCALE GENOMIC DNA]</scope>
    <source>
        <strain evidence="7 8">DSM 21858</strain>
    </source>
</reference>
<evidence type="ECO:0000256" key="5">
    <source>
        <dbReference type="SAM" id="SignalP"/>
    </source>
</evidence>
<sequence>MKHFMKISFCCLLLLALAACQQPATPVADSGAGKAAAPTAATAVDTAANADSSAAQEGVATSPSFDCGRADGKVEKMICDDAGLATLDRRLAERYGAALARAGANKSMLMSSERGWIKGRDDCWKADDMRQCVLESYQTQLVDLQINHGDITVPTAVEYRCDDNSKPLTAVFYNDLDPKAAVLTWGDDQTIVFPRRAASGARYGRSGVDFWEHQGEVKVDFYGTTLTCTTPA</sequence>
<protein>
    <recommendedName>
        <fullName evidence="6">C-type lysozyme inhibitor domain-containing protein</fullName>
    </recommendedName>
</protein>
<keyword evidence="8" id="KW-1185">Reference proteome</keyword>
<dbReference type="PANTHER" id="PTHR37549">
    <property type="entry name" value="LIPOPROTEIN LPRI"/>
    <property type="match status" value="1"/>
</dbReference>
<evidence type="ECO:0000313" key="7">
    <source>
        <dbReference type="EMBL" id="KRG70115.1"/>
    </source>
</evidence>
<dbReference type="SUPFAM" id="SSF141488">
    <property type="entry name" value="YdhA-like"/>
    <property type="match status" value="1"/>
</dbReference>
<evidence type="ECO:0000256" key="4">
    <source>
        <dbReference type="ARBA" id="ARBA00023288"/>
    </source>
</evidence>
<dbReference type="GO" id="GO:0005576">
    <property type="term" value="C:extracellular region"/>
    <property type="evidence" value="ECO:0007669"/>
    <property type="project" value="TreeGrafter"/>
</dbReference>
<dbReference type="Gene3D" id="2.40.128.200">
    <property type="match status" value="1"/>
</dbReference>
<dbReference type="PANTHER" id="PTHR37549:SF1">
    <property type="entry name" value="LIPOPROTEIN LPRI"/>
    <property type="match status" value="1"/>
</dbReference>
<evidence type="ECO:0000256" key="2">
    <source>
        <dbReference type="ARBA" id="ARBA00023136"/>
    </source>
</evidence>
<dbReference type="PATRIC" id="fig|344882.3.peg.2904"/>
<dbReference type="OrthoDB" id="5565855at2"/>
<dbReference type="PROSITE" id="PS51257">
    <property type="entry name" value="PROKAR_LIPOPROTEIN"/>
    <property type="match status" value="1"/>
</dbReference>
<keyword evidence="4" id="KW-0449">Lipoprotein</keyword>
<feature type="domain" description="C-type lysozyme inhibitor" evidence="6">
    <location>
        <begin position="159"/>
        <end position="225"/>
    </location>
</feature>
<gene>
    <name evidence="7" type="ORF">ABB29_07785</name>
</gene>
<feature type="signal peptide" evidence="5">
    <location>
        <begin position="1"/>
        <end position="21"/>
    </location>
</feature>
<evidence type="ECO:0000256" key="3">
    <source>
        <dbReference type="ARBA" id="ARBA00023139"/>
    </source>
</evidence>
<dbReference type="InterPro" id="IPR052755">
    <property type="entry name" value="Lysozyme_Inhibitor_LprI"/>
</dbReference>
<dbReference type="EMBL" id="LDJL01000007">
    <property type="protein sequence ID" value="KRG70115.1"/>
    <property type="molecule type" value="Genomic_DNA"/>
</dbReference>
<feature type="chain" id="PRO_5006394739" description="C-type lysozyme inhibitor domain-containing protein" evidence="5">
    <location>
        <begin position="22"/>
        <end position="232"/>
    </location>
</feature>
<keyword evidence="2" id="KW-0472">Membrane</keyword>
<dbReference type="Proteomes" id="UP000052052">
    <property type="component" value="Unassembled WGS sequence"/>
</dbReference>
<proteinExistence type="predicted"/>